<dbReference type="AlphaFoldDB" id="A0A921Z249"/>
<comment type="caution">
    <text evidence="1">The sequence shown here is derived from an EMBL/GenBank/DDBJ whole genome shotgun (WGS) entry which is preliminary data.</text>
</comment>
<keyword evidence="2" id="KW-1185">Reference proteome</keyword>
<organism evidence="1 2">
    <name type="scientific">Manduca sexta</name>
    <name type="common">Tobacco hawkmoth</name>
    <name type="synonym">Tobacco hornworm</name>
    <dbReference type="NCBI Taxonomy" id="7130"/>
    <lineage>
        <taxon>Eukaryota</taxon>
        <taxon>Metazoa</taxon>
        <taxon>Ecdysozoa</taxon>
        <taxon>Arthropoda</taxon>
        <taxon>Hexapoda</taxon>
        <taxon>Insecta</taxon>
        <taxon>Pterygota</taxon>
        <taxon>Neoptera</taxon>
        <taxon>Endopterygota</taxon>
        <taxon>Lepidoptera</taxon>
        <taxon>Glossata</taxon>
        <taxon>Ditrysia</taxon>
        <taxon>Bombycoidea</taxon>
        <taxon>Sphingidae</taxon>
        <taxon>Sphinginae</taxon>
        <taxon>Sphingini</taxon>
        <taxon>Manduca</taxon>
    </lineage>
</organism>
<accession>A0A921Z249</accession>
<sequence>MLYKSKQICLFITVSQDCSKKTLSKMSRYLLIFVALTVVVAVCTQGAEAQSKTKLCLKVCSMSISLNILLKKQLIIF</sequence>
<evidence type="ECO:0000313" key="2">
    <source>
        <dbReference type="Proteomes" id="UP000791440"/>
    </source>
</evidence>
<protein>
    <submittedName>
        <fullName evidence="1">Uncharacterized protein</fullName>
    </submittedName>
</protein>
<dbReference type="EMBL" id="JH668383">
    <property type="protein sequence ID" value="KAG6450121.1"/>
    <property type="molecule type" value="Genomic_DNA"/>
</dbReference>
<reference evidence="1" key="1">
    <citation type="journal article" date="2016" name="Insect Biochem. Mol. Biol.">
        <title>Multifaceted biological insights from a draft genome sequence of the tobacco hornworm moth, Manduca sexta.</title>
        <authorList>
            <person name="Kanost M.R."/>
            <person name="Arrese E.L."/>
            <person name="Cao X."/>
            <person name="Chen Y.R."/>
            <person name="Chellapilla S."/>
            <person name="Goldsmith M.R."/>
            <person name="Grosse-Wilde E."/>
            <person name="Heckel D.G."/>
            <person name="Herndon N."/>
            <person name="Jiang H."/>
            <person name="Papanicolaou A."/>
            <person name="Qu J."/>
            <person name="Soulages J.L."/>
            <person name="Vogel H."/>
            <person name="Walters J."/>
            <person name="Waterhouse R.M."/>
            <person name="Ahn S.J."/>
            <person name="Almeida F.C."/>
            <person name="An C."/>
            <person name="Aqrawi P."/>
            <person name="Bretschneider A."/>
            <person name="Bryant W.B."/>
            <person name="Bucks S."/>
            <person name="Chao H."/>
            <person name="Chevignon G."/>
            <person name="Christen J.M."/>
            <person name="Clarke D.F."/>
            <person name="Dittmer N.T."/>
            <person name="Ferguson L.C.F."/>
            <person name="Garavelou S."/>
            <person name="Gordon K.H.J."/>
            <person name="Gunaratna R.T."/>
            <person name="Han Y."/>
            <person name="Hauser F."/>
            <person name="He Y."/>
            <person name="Heidel-Fischer H."/>
            <person name="Hirsh A."/>
            <person name="Hu Y."/>
            <person name="Jiang H."/>
            <person name="Kalra D."/>
            <person name="Klinner C."/>
            <person name="Konig C."/>
            <person name="Kovar C."/>
            <person name="Kroll A.R."/>
            <person name="Kuwar S.S."/>
            <person name="Lee S.L."/>
            <person name="Lehman R."/>
            <person name="Li K."/>
            <person name="Li Z."/>
            <person name="Liang H."/>
            <person name="Lovelace S."/>
            <person name="Lu Z."/>
            <person name="Mansfield J.H."/>
            <person name="McCulloch K.J."/>
            <person name="Mathew T."/>
            <person name="Morton B."/>
            <person name="Muzny D.M."/>
            <person name="Neunemann D."/>
            <person name="Ongeri F."/>
            <person name="Pauchet Y."/>
            <person name="Pu L.L."/>
            <person name="Pyrousis I."/>
            <person name="Rao X.J."/>
            <person name="Redding A."/>
            <person name="Roesel C."/>
            <person name="Sanchez-Gracia A."/>
            <person name="Schaack S."/>
            <person name="Shukla A."/>
            <person name="Tetreau G."/>
            <person name="Wang Y."/>
            <person name="Xiong G.H."/>
            <person name="Traut W."/>
            <person name="Walsh T.K."/>
            <person name="Worley K.C."/>
            <person name="Wu D."/>
            <person name="Wu W."/>
            <person name="Wu Y.Q."/>
            <person name="Zhang X."/>
            <person name="Zou Z."/>
            <person name="Zucker H."/>
            <person name="Briscoe A.D."/>
            <person name="Burmester T."/>
            <person name="Clem R.J."/>
            <person name="Feyereisen R."/>
            <person name="Grimmelikhuijzen C.J.P."/>
            <person name="Hamodrakas S.J."/>
            <person name="Hansson B.S."/>
            <person name="Huguet E."/>
            <person name="Jermiin L.S."/>
            <person name="Lan Q."/>
            <person name="Lehman H.K."/>
            <person name="Lorenzen M."/>
            <person name="Merzendorfer H."/>
            <person name="Michalopoulos I."/>
            <person name="Morton D.B."/>
            <person name="Muthukrishnan S."/>
            <person name="Oakeshott J.G."/>
            <person name="Palmer W."/>
            <person name="Park Y."/>
            <person name="Passarelli A.L."/>
            <person name="Rozas J."/>
            <person name="Schwartz L.M."/>
            <person name="Smith W."/>
            <person name="Southgate A."/>
            <person name="Vilcinskas A."/>
            <person name="Vogt R."/>
            <person name="Wang P."/>
            <person name="Werren J."/>
            <person name="Yu X.Q."/>
            <person name="Zhou J.J."/>
            <person name="Brown S.J."/>
            <person name="Scherer S.E."/>
            <person name="Richards S."/>
            <person name="Blissard G.W."/>
        </authorList>
    </citation>
    <scope>NUCLEOTIDE SEQUENCE</scope>
</reference>
<evidence type="ECO:0000313" key="1">
    <source>
        <dbReference type="EMBL" id="KAG6450121.1"/>
    </source>
</evidence>
<name>A0A921Z249_MANSE</name>
<dbReference type="Proteomes" id="UP000791440">
    <property type="component" value="Unassembled WGS sequence"/>
</dbReference>
<proteinExistence type="predicted"/>
<gene>
    <name evidence="1" type="ORF">O3G_MSEX006398</name>
</gene>
<reference evidence="1" key="2">
    <citation type="submission" date="2020-12" db="EMBL/GenBank/DDBJ databases">
        <authorList>
            <person name="Kanost M."/>
        </authorList>
    </citation>
    <scope>NUCLEOTIDE SEQUENCE</scope>
</reference>